<dbReference type="Pfam" id="PF01475">
    <property type="entry name" value="FUR"/>
    <property type="match status" value="1"/>
</dbReference>
<keyword evidence="5" id="KW-0238">DNA-binding</keyword>
<organism evidence="7 8">
    <name type="scientific">Thalassobacterium maritimum</name>
    <dbReference type="NCBI Taxonomy" id="3041265"/>
    <lineage>
        <taxon>Bacteria</taxon>
        <taxon>Pseudomonadati</taxon>
        <taxon>Verrucomicrobiota</taxon>
        <taxon>Opitutia</taxon>
        <taxon>Puniceicoccales</taxon>
        <taxon>Coraliomargaritaceae</taxon>
        <taxon>Thalassobacterium</taxon>
    </lineage>
</organism>
<dbReference type="InterPro" id="IPR002481">
    <property type="entry name" value="FUR"/>
</dbReference>
<dbReference type="EMBL" id="JARXHW010000004">
    <property type="protein sequence ID" value="MDQ8206429.1"/>
    <property type="molecule type" value="Genomic_DNA"/>
</dbReference>
<sequence>MIRKTRQREVLKQVLEEANRPLTPNEIHELAQQSYPAIGLRTVYRHLNELSDTMEIAGIDYPGLPVHYEKVDQNGSRPHLICRECRRVLALPIAEPQVPYPEVDGHEISGHEVLYYGVCKNCRGQ</sequence>
<keyword evidence="3" id="KW-0862">Zinc</keyword>
<keyword evidence="8" id="KW-1185">Reference proteome</keyword>
<gene>
    <name evidence="7" type="ORF">QEH52_02835</name>
</gene>
<dbReference type="SUPFAM" id="SSF46785">
    <property type="entry name" value="Winged helix' DNA-binding domain"/>
    <property type="match status" value="1"/>
</dbReference>
<dbReference type="Gene3D" id="3.30.1490.190">
    <property type="match status" value="1"/>
</dbReference>
<evidence type="ECO:0000256" key="4">
    <source>
        <dbReference type="ARBA" id="ARBA00023015"/>
    </source>
</evidence>
<evidence type="ECO:0000313" key="7">
    <source>
        <dbReference type="EMBL" id="MDQ8206429.1"/>
    </source>
</evidence>
<keyword evidence="6" id="KW-0804">Transcription</keyword>
<keyword evidence="2" id="KW-0678">Repressor</keyword>
<evidence type="ECO:0000256" key="5">
    <source>
        <dbReference type="ARBA" id="ARBA00023125"/>
    </source>
</evidence>
<evidence type="ECO:0000313" key="8">
    <source>
        <dbReference type="Proteomes" id="UP001225316"/>
    </source>
</evidence>
<evidence type="ECO:0000256" key="1">
    <source>
        <dbReference type="ARBA" id="ARBA00007957"/>
    </source>
</evidence>
<dbReference type="Proteomes" id="UP001225316">
    <property type="component" value="Unassembled WGS sequence"/>
</dbReference>
<accession>A0ABU1AQH9</accession>
<dbReference type="Gene3D" id="1.10.10.10">
    <property type="entry name" value="Winged helix-like DNA-binding domain superfamily/Winged helix DNA-binding domain"/>
    <property type="match status" value="1"/>
</dbReference>
<name>A0ABU1AQH9_9BACT</name>
<protein>
    <submittedName>
        <fullName evidence="7">Transcriptional repressor</fullName>
    </submittedName>
</protein>
<dbReference type="PANTHER" id="PTHR33202:SF22">
    <property type="entry name" value="HYDROGEN PEROXIDE SENSITIVE REPRESSOR"/>
    <property type="match status" value="1"/>
</dbReference>
<reference evidence="7 8" key="1">
    <citation type="submission" date="2023-04" db="EMBL/GenBank/DDBJ databases">
        <title>A novel bacteria isolated from coastal sediment.</title>
        <authorList>
            <person name="Liu X.-J."/>
            <person name="Du Z.-J."/>
        </authorList>
    </citation>
    <scope>NUCLEOTIDE SEQUENCE [LARGE SCALE GENOMIC DNA]</scope>
    <source>
        <strain evidence="7 8">SDUM461003</strain>
    </source>
</reference>
<dbReference type="CDD" id="cd07153">
    <property type="entry name" value="Fur_like"/>
    <property type="match status" value="1"/>
</dbReference>
<comment type="similarity">
    <text evidence="1">Belongs to the Fur family.</text>
</comment>
<evidence type="ECO:0000256" key="6">
    <source>
        <dbReference type="ARBA" id="ARBA00023163"/>
    </source>
</evidence>
<evidence type="ECO:0000256" key="2">
    <source>
        <dbReference type="ARBA" id="ARBA00022491"/>
    </source>
</evidence>
<dbReference type="InterPro" id="IPR043135">
    <property type="entry name" value="Fur_C"/>
</dbReference>
<dbReference type="InterPro" id="IPR036388">
    <property type="entry name" value="WH-like_DNA-bd_sf"/>
</dbReference>
<keyword evidence="4" id="KW-0805">Transcription regulation</keyword>
<evidence type="ECO:0000256" key="3">
    <source>
        <dbReference type="ARBA" id="ARBA00022833"/>
    </source>
</evidence>
<proteinExistence type="inferred from homology"/>
<dbReference type="InterPro" id="IPR036390">
    <property type="entry name" value="WH_DNA-bd_sf"/>
</dbReference>
<comment type="caution">
    <text evidence="7">The sequence shown here is derived from an EMBL/GenBank/DDBJ whole genome shotgun (WGS) entry which is preliminary data.</text>
</comment>
<dbReference type="PANTHER" id="PTHR33202">
    <property type="entry name" value="ZINC UPTAKE REGULATION PROTEIN"/>
    <property type="match status" value="1"/>
</dbReference>